<name>A0AAW2XLT7_9LAMI</name>
<protein>
    <recommendedName>
        <fullName evidence="1">RNase H type-1 domain-containing protein</fullName>
    </recommendedName>
</protein>
<comment type="caution">
    <text evidence="2">The sequence shown here is derived from an EMBL/GenBank/DDBJ whole genome shotgun (WGS) entry which is preliminary data.</text>
</comment>
<dbReference type="InterPro" id="IPR052929">
    <property type="entry name" value="RNase_H-like_EbsB-rel"/>
</dbReference>
<proteinExistence type="predicted"/>
<dbReference type="GO" id="GO:0003676">
    <property type="term" value="F:nucleic acid binding"/>
    <property type="evidence" value="ECO:0007669"/>
    <property type="project" value="InterPro"/>
</dbReference>
<dbReference type="AlphaFoldDB" id="A0AAW2XLT7"/>
<reference evidence="2" key="1">
    <citation type="submission" date="2020-06" db="EMBL/GenBank/DDBJ databases">
        <authorList>
            <person name="Li T."/>
            <person name="Hu X."/>
            <person name="Zhang T."/>
            <person name="Song X."/>
            <person name="Zhang H."/>
            <person name="Dai N."/>
            <person name="Sheng W."/>
            <person name="Hou X."/>
            <person name="Wei L."/>
        </authorList>
    </citation>
    <scope>NUCLEOTIDE SEQUENCE</scope>
    <source>
        <strain evidence="2">KEN1</strain>
        <tissue evidence="2">Leaf</tissue>
    </source>
</reference>
<dbReference type="PANTHER" id="PTHR47074:SF48">
    <property type="entry name" value="POLYNUCLEOTIDYL TRANSFERASE, RIBONUCLEASE H-LIKE SUPERFAMILY PROTEIN"/>
    <property type="match status" value="1"/>
</dbReference>
<accession>A0AAW2XLT7</accession>
<dbReference type="InterPro" id="IPR002156">
    <property type="entry name" value="RNaseH_domain"/>
</dbReference>
<sequence length="247" mass="28465">MLGCSPDGNQFNRRMRSNWFTCAFYGELQEDIRNVFVQYHYARQVWALSNLPWTIISRWQGDNTNWIFSVHQRLIQKILNVSYVGLYRWRRNKQCMENFLLQPDQVVTATDSPLQSFAESIKPQIHRMTGSVCSRWTKPLDRINFDGALFAEGREIGNDVVARNAYGSVLEWISHRFPRSVSPERGEALAAREVAEVAQHRIWSRIIIKGDCFQLITKLKCNSCDWSSVGPSVSDIQCSGGKLLFTP</sequence>
<dbReference type="CDD" id="cd06222">
    <property type="entry name" value="RNase_H_like"/>
    <property type="match status" value="1"/>
</dbReference>
<reference evidence="2" key="2">
    <citation type="journal article" date="2024" name="Plant">
        <title>Genomic evolution and insights into agronomic trait innovations of Sesamum species.</title>
        <authorList>
            <person name="Miao H."/>
            <person name="Wang L."/>
            <person name="Qu L."/>
            <person name="Liu H."/>
            <person name="Sun Y."/>
            <person name="Le M."/>
            <person name="Wang Q."/>
            <person name="Wei S."/>
            <person name="Zheng Y."/>
            <person name="Lin W."/>
            <person name="Duan Y."/>
            <person name="Cao H."/>
            <person name="Xiong S."/>
            <person name="Wang X."/>
            <person name="Wei L."/>
            <person name="Li C."/>
            <person name="Ma Q."/>
            <person name="Ju M."/>
            <person name="Zhao R."/>
            <person name="Li G."/>
            <person name="Mu C."/>
            <person name="Tian Q."/>
            <person name="Mei H."/>
            <person name="Zhang T."/>
            <person name="Gao T."/>
            <person name="Zhang H."/>
        </authorList>
    </citation>
    <scope>NUCLEOTIDE SEQUENCE</scope>
    <source>
        <strain evidence="2">KEN1</strain>
    </source>
</reference>
<evidence type="ECO:0000313" key="2">
    <source>
        <dbReference type="EMBL" id="KAL0454960.1"/>
    </source>
</evidence>
<gene>
    <name evidence="2" type="ORF">Slati_0835200</name>
</gene>
<dbReference type="GO" id="GO:0004523">
    <property type="term" value="F:RNA-DNA hybrid ribonuclease activity"/>
    <property type="evidence" value="ECO:0007669"/>
    <property type="project" value="InterPro"/>
</dbReference>
<dbReference type="Pfam" id="PF13456">
    <property type="entry name" value="RVT_3"/>
    <property type="match status" value="1"/>
</dbReference>
<organism evidence="2">
    <name type="scientific">Sesamum latifolium</name>
    <dbReference type="NCBI Taxonomy" id="2727402"/>
    <lineage>
        <taxon>Eukaryota</taxon>
        <taxon>Viridiplantae</taxon>
        <taxon>Streptophyta</taxon>
        <taxon>Embryophyta</taxon>
        <taxon>Tracheophyta</taxon>
        <taxon>Spermatophyta</taxon>
        <taxon>Magnoliopsida</taxon>
        <taxon>eudicotyledons</taxon>
        <taxon>Gunneridae</taxon>
        <taxon>Pentapetalae</taxon>
        <taxon>asterids</taxon>
        <taxon>lamiids</taxon>
        <taxon>Lamiales</taxon>
        <taxon>Pedaliaceae</taxon>
        <taxon>Sesamum</taxon>
    </lineage>
</organism>
<feature type="domain" description="RNase H type-1" evidence="1">
    <location>
        <begin position="144"/>
        <end position="231"/>
    </location>
</feature>
<evidence type="ECO:0000259" key="1">
    <source>
        <dbReference type="Pfam" id="PF13456"/>
    </source>
</evidence>
<dbReference type="PANTHER" id="PTHR47074">
    <property type="entry name" value="BNAC02G40300D PROTEIN"/>
    <property type="match status" value="1"/>
</dbReference>
<dbReference type="InterPro" id="IPR044730">
    <property type="entry name" value="RNase_H-like_dom_plant"/>
</dbReference>
<dbReference type="EMBL" id="JACGWN010000003">
    <property type="protein sequence ID" value="KAL0454960.1"/>
    <property type="molecule type" value="Genomic_DNA"/>
</dbReference>